<sequence length="91" mass="10585">MSREDEKMAQEINRDDKFDRTQTHCQLSLIELKKIDRTASLINGKEIHIFVIFVKFGIESMGQLKIPENRSDQIQLLDGYLTLMIKAETDT</sequence>
<gene>
    <name evidence="1" type="ORF">OUZ56_030536</name>
</gene>
<reference evidence="1 2" key="1">
    <citation type="journal article" date="2023" name="Nucleic Acids Res.">
        <title>The hologenome of Daphnia magna reveals possible DNA methylation and microbiome-mediated evolution of the host genome.</title>
        <authorList>
            <person name="Chaturvedi A."/>
            <person name="Li X."/>
            <person name="Dhandapani V."/>
            <person name="Marshall H."/>
            <person name="Kissane S."/>
            <person name="Cuenca-Cambronero M."/>
            <person name="Asole G."/>
            <person name="Calvet F."/>
            <person name="Ruiz-Romero M."/>
            <person name="Marangio P."/>
            <person name="Guigo R."/>
            <person name="Rago D."/>
            <person name="Mirbahai L."/>
            <person name="Eastwood N."/>
            <person name="Colbourne J.K."/>
            <person name="Zhou J."/>
            <person name="Mallon E."/>
            <person name="Orsini L."/>
        </authorList>
    </citation>
    <scope>NUCLEOTIDE SEQUENCE [LARGE SCALE GENOMIC DNA]</scope>
    <source>
        <strain evidence="1">LRV0_1</strain>
    </source>
</reference>
<evidence type="ECO:0000313" key="1">
    <source>
        <dbReference type="EMBL" id="KAK4015562.1"/>
    </source>
</evidence>
<keyword evidence="2" id="KW-1185">Reference proteome</keyword>
<evidence type="ECO:0000313" key="2">
    <source>
        <dbReference type="Proteomes" id="UP001234178"/>
    </source>
</evidence>
<accession>A0ABQ9ZRL8</accession>
<dbReference type="Proteomes" id="UP001234178">
    <property type="component" value="Unassembled WGS sequence"/>
</dbReference>
<name>A0ABQ9ZRL8_9CRUS</name>
<dbReference type="EMBL" id="JAOYFB010000005">
    <property type="protein sequence ID" value="KAK4015562.1"/>
    <property type="molecule type" value="Genomic_DNA"/>
</dbReference>
<protein>
    <submittedName>
        <fullName evidence="1">Uncharacterized protein</fullName>
    </submittedName>
</protein>
<organism evidence="1 2">
    <name type="scientific">Daphnia magna</name>
    <dbReference type="NCBI Taxonomy" id="35525"/>
    <lineage>
        <taxon>Eukaryota</taxon>
        <taxon>Metazoa</taxon>
        <taxon>Ecdysozoa</taxon>
        <taxon>Arthropoda</taxon>
        <taxon>Crustacea</taxon>
        <taxon>Branchiopoda</taxon>
        <taxon>Diplostraca</taxon>
        <taxon>Cladocera</taxon>
        <taxon>Anomopoda</taxon>
        <taxon>Daphniidae</taxon>
        <taxon>Daphnia</taxon>
    </lineage>
</organism>
<proteinExistence type="predicted"/>
<comment type="caution">
    <text evidence="1">The sequence shown here is derived from an EMBL/GenBank/DDBJ whole genome shotgun (WGS) entry which is preliminary data.</text>
</comment>